<feature type="compositionally biased region" description="Basic and acidic residues" evidence="1">
    <location>
        <begin position="23"/>
        <end position="36"/>
    </location>
</feature>
<dbReference type="EMBL" id="BAAADE010000002">
    <property type="protein sequence ID" value="GAA0603056.1"/>
    <property type="molecule type" value="Genomic_DNA"/>
</dbReference>
<organism evidence="2 3">
    <name type="scientific">Paenochrobactrum glaciei</name>
    <dbReference type="NCBI Taxonomy" id="486407"/>
    <lineage>
        <taxon>Bacteria</taxon>
        <taxon>Pseudomonadati</taxon>
        <taxon>Pseudomonadota</taxon>
        <taxon>Alphaproteobacteria</taxon>
        <taxon>Hyphomicrobiales</taxon>
        <taxon>Brucellaceae</taxon>
        <taxon>Paenochrobactrum</taxon>
    </lineage>
</organism>
<protein>
    <submittedName>
        <fullName evidence="2">Uncharacterized protein</fullName>
    </submittedName>
</protein>
<dbReference type="Proteomes" id="UP001424441">
    <property type="component" value="Unassembled WGS sequence"/>
</dbReference>
<evidence type="ECO:0000313" key="2">
    <source>
        <dbReference type="EMBL" id="GAA0603056.1"/>
    </source>
</evidence>
<reference evidence="2 3" key="1">
    <citation type="journal article" date="2019" name="Int. J. Syst. Evol. Microbiol.">
        <title>The Global Catalogue of Microorganisms (GCM) 10K type strain sequencing project: providing services to taxonomists for standard genome sequencing and annotation.</title>
        <authorList>
            <consortium name="The Broad Institute Genomics Platform"/>
            <consortium name="The Broad Institute Genome Sequencing Center for Infectious Disease"/>
            <person name="Wu L."/>
            <person name="Ma J."/>
        </authorList>
    </citation>
    <scope>NUCLEOTIDE SEQUENCE [LARGE SCALE GENOMIC DNA]</scope>
    <source>
        <strain evidence="2 3">JCM 15115</strain>
    </source>
</reference>
<proteinExistence type="predicted"/>
<name>A0ABN1G2W1_9HYPH</name>
<feature type="region of interest" description="Disordered" evidence="1">
    <location>
        <begin position="23"/>
        <end position="59"/>
    </location>
</feature>
<keyword evidence="3" id="KW-1185">Reference proteome</keyword>
<evidence type="ECO:0000313" key="3">
    <source>
        <dbReference type="Proteomes" id="UP001424441"/>
    </source>
</evidence>
<sequence length="87" mass="9433">MEDAEYQVYTPPASVKITHEITPESLNKKQETEIQKTDFAPAAQNPKAVATGAERPYQPNPKIRVIGSGFFPGQAAVTALPVQDPNP</sequence>
<gene>
    <name evidence="2" type="ORF">GCM10008943_18160</name>
</gene>
<accession>A0ABN1G2W1</accession>
<comment type="caution">
    <text evidence="2">The sequence shown here is derived from an EMBL/GenBank/DDBJ whole genome shotgun (WGS) entry which is preliminary data.</text>
</comment>
<evidence type="ECO:0000256" key="1">
    <source>
        <dbReference type="SAM" id="MobiDB-lite"/>
    </source>
</evidence>